<keyword evidence="4" id="KW-1185">Reference proteome</keyword>
<dbReference type="InterPro" id="IPR011990">
    <property type="entry name" value="TPR-like_helical_dom_sf"/>
</dbReference>
<organism evidence="3 4">
    <name type="scientific">Symbiodinium microadriaticum</name>
    <name type="common">Dinoflagellate</name>
    <name type="synonym">Zooxanthella microadriatica</name>
    <dbReference type="NCBI Taxonomy" id="2951"/>
    <lineage>
        <taxon>Eukaryota</taxon>
        <taxon>Sar</taxon>
        <taxon>Alveolata</taxon>
        <taxon>Dinophyceae</taxon>
        <taxon>Suessiales</taxon>
        <taxon>Symbiodiniaceae</taxon>
        <taxon>Symbiodinium</taxon>
    </lineage>
</organism>
<feature type="repeat" description="PPR" evidence="2">
    <location>
        <begin position="113"/>
        <end position="147"/>
    </location>
</feature>
<evidence type="ECO:0000256" key="1">
    <source>
        <dbReference type="ARBA" id="ARBA00022737"/>
    </source>
</evidence>
<evidence type="ECO:0000313" key="3">
    <source>
        <dbReference type="EMBL" id="OLQ05979.1"/>
    </source>
</evidence>
<dbReference type="Gene3D" id="1.25.40.10">
    <property type="entry name" value="Tetratricopeptide repeat domain"/>
    <property type="match status" value="4"/>
</dbReference>
<dbReference type="NCBIfam" id="TIGR00756">
    <property type="entry name" value="PPR"/>
    <property type="match status" value="3"/>
</dbReference>
<evidence type="ECO:0000256" key="2">
    <source>
        <dbReference type="PROSITE-ProRule" id="PRU00708"/>
    </source>
</evidence>
<comment type="caution">
    <text evidence="3">The sequence shown here is derived from an EMBL/GenBank/DDBJ whole genome shotgun (WGS) entry which is preliminary data.</text>
</comment>
<accession>A0A1Q9EEZ7</accession>
<feature type="repeat" description="PPR" evidence="2">
    <location>
        <begin position="426"/>
        <end position="460"/>
    </location>
</feature>
<name>A0A1Q9EEZ7_SYMMI</name>
<evidence type="ECO:0000313" key="4">
    <source>
        <dbReference type="Proteomes" id="UP000186817"/>
    </source>
</evidence>
<protein>
    <submittedName>
        <fullName evidence="3">Pentatricopeptide repeat-containing protein, mitochondrial</fullName>
    </submittedName>
</protein>
<feature type="repeat" description="PPR" evidence="2">
    <location>
        <begin position="391"/>
        <end position="425"/>
    </location>
</feature>
<dbReference type="Pfam" id="PF13041">
    <property type="entry name" value="PPR_2"/>
    <property type="match status" value="2"/>
</dbReference>
<proteinExistence type="predicted"/>
<feature type="repeat" description="PPR" evidence="2">
    <location>
        <begin position="287"/>
        <end position="317"/>
    </location>
</feature>
<dbReference type="Pfam" id="PF13812">
    <property type="entry name" value="PPR_3"/>
    <property type="match status" value="1"/>
</dbReference>
<dbReference type="PANTHER" id="PTHR47447">
    <property type="entry name" value="OS03G0856100 PROTEIN"/>
    <property type="match status" value="1"/>
</dbReference>
<dbReference type="PANTHER" id="PTHR47447:SF17">
    <property type="entry name" value="OS12G0638900 PROTEIN"/>
    <property type="match status" value="1"/>
</dbReference>
<sequence>MESRAGGARRLHQLIQKLNDKPVRDQMQIWAEESSQTMRSWRSNAQFATSALKALTRQHLTSIAIFTLSLMTDRSVETNIVHYTTVVSALAKKCFWEVALSVVESFPPGISANSFTFNSLVSACSGGSEWAKALDLFEEMRNLGVLPDSITKNVVLSACEKGAQWSLALSQCAGQSGQVDLSQTTIRFNSALAALQACQSWKLAVLGFNSMRSSRACPDEYSCSTCINSCQHSWQLAANGLEALFRSGLCPNDVVYGATLNSCEKNSAWSLALQMSNDIQTRRSLSNQYIYNSVISAVEKAGQWTYAVELFDEMPRHTAHDAVTCTVLISACGTRSWTSALAVLHGMSERSIVPTAATYNAVLKACSSNGLDTTLRVWATIRGLNHPEFPDVLTYNIMISACSDEGAWQFGLEFLSEIAWQGLTADVVTFNSAISACEKLGHWQVALDLVTEMLSLAVLPNGVTFSAAISATVQSSKWQEAMYLYSRLVQTELPTVIACNSMLAALGSSSQWQRSLKFLCSMPEYDLQADTITYSEVLTACQRSLQWQHVLEVVQLLQGHCALDAQVCASAIGACALSAQAEDAVRLLETLSQTVCL</sequence>
<dbReference type="EMBL" id="LSRX01000170">
    <property type="protein sequence ID" value="OLQ05979.1"/>
    <property type="molecule type" value="Genomic_DNA"/>
</dbReference>
<keyword evidence="1" id="KW-0677">Repeat</keyword>
<gene>
    <name evidence="3" type="ORF">AK812_SmicGene10761</name>
</gene>
<dbReference type="Proteomes" id="UP000186817">
    <property type="component" value="Unassembled WGS sequence"/>
</dbReference>
<dbReference type="AlphaFoldDB" id="A0A1Q9EEZ7"/>
<dbReference type="OrthoDB" id="185373at2759"/>
<dbReference type="Pfam" id="PF01535">
    <property type="entry name" value="PPR"/>
    <property type="match status" value="2"/>
</dbReference>
<dbReference type="InterPro" id="IPR002885">
    <property type="entry name" value="PPR_rpt"/>
</dbReference>
<reference evidence="3 4" key="1">
    <citation type="submission" date="2016-02" db="EMBL/GenBank/DDBJ databases">
        <title>Genome analysis of coral dinoflagellate symbionts highlights evolutionary adaptations to a symbiotic lifestyle.</title>
        <authorList>
            <person name="Aranda M."/>
            <person name="Li Y."/>
            <person name="Liew Y.J."/>
            <person name="Baumgarten S."/>
            <person name="Simakov O."/>
            <person name="Wilson M."/>
            <person name="Piel J."/>
            <person name="Ashoor H."/>
            <person name="Bougouffa S."/>
            <person name="Bajic V.B."/>
            <person name="Ryu T."/>
            <person name="Ravasi T."/>
            <person name="Bayer T."/>
            <person name="Micklem G."/>
            <person name="Kim H."/>
            <person name="Bhak J."/>
            <person name="Lajeunesse T.C."/>
            <person name="Voolstra C.R."/>
        </authorList>
    </citation>
    <scope>NUCLEOTIDE SEQUENCE [LARGE SCALE GENOMIC DNA]</scope>
    <source>
        <strain evidence="3 4">CCMP2467</strain>
    </source>
</reference>
<dbReference type="PROSITE" id="PS51375">
    <property type="entry name" value="PPR"/>
    <property type="match status" value="4"/>
</dbReference>